<dbReference type="EC" id="2.7.1.121" evidence="8"/>
<dbReference type="Pfam" id="PF03610">
    <property type="entry name" value="EIIA-man"/>
    <property type="match status" value="1"/>
</dbReference>
<dbReference type="InterPro" id="IPR036637">
    <property type="entry name" value="Phosphohistidine_dom_sf"/>
</dbReference>
<dbReference type="Gene3D" id="3.40.50.510">
    <property type="entry name" value="Phosphotransferase system, mannose-type IIA component"/>
    <property type="match status" value="1"/>
</dbReference>
<dbReference type="Gene3D" id="3.20.20.60">
    <property type="entry name" value="Phosphoenolpyruvate-binding domains"/>
    <property type="match status" value="1"/>
</dbReference>
<feature type="domain" description="PTS EIIA type-4" evidence="20">
    <location>
        <begin position="1"/>
        <end position="136"/>
    </location>
</feature>
<dbReference type="Pfam" id="PF00391">
    <property type="entry name" value="PEP-utilizers"/>
    <property type="match status" value="1"/>
</dbReference>
<dbReference type="GO" id="GO:0005737">
    <property type="term" value="C:cytoplasm"/>
    <property type="evidence" value="ECO:0007669"/>
    <property type="project" value="UniProtKB-SubCell"/>
</dbReference>
<keyword evidence="13" id="KW-0762">Sugar transport</keyword>
<evidence type="ECO:0000256" key="8">
    <source>
        <dbReference type="ARBA" id="ARBA00012095"/>
    </source>
</evidence>
<dbReference type="Pfam" id="PF00381">
    <property type="entry name" value="PTS-HPr"/>
    <property type="match status" value="1"/>
</dbReference>
<dbReference type="PROSITE" id="PS00369">
    <property type="entry name" value="PTS_HPR_HIS"/>
    <property type="match status" value="1"/>
</dbReference>
<dbReference type="InterPro" id="IPR035895">
    <property type="entry name" value="HPr-like_sf"/>
</dbReference>
<evidence type="ECO:0000256" key="15">
    <source>
        <dbReference type="ARBA" id="ARBA00022683"/>
    </source>
</evidence>
<keyword evidence="18" id="KW-0460">Magnesium</keyword>
<dbReference type="InterPro" id="IPR036618">
    <property type="entry name" value="PtsI_HPr-bd_sf"/>
</dbReference>
<comment type="catalytic activity">
    <reaction evidence="1">
        <text>L-histidyl-[protein] + phosphoenolpyruvate = N(pros)-phospho-L-histidyl-[protein] + pyruvate</text>
        <dbReference type="Rhea" id="RHEA:23880"/>
        <dbReference type="Rhea" id="RHEA-COMP:9745"/>
        <dbReference type="Rhea" id="RHEA-COMP:9746"/>
        <dbReference type="ChEBI" id="CHEBI:15361"/>
        <dbReference type="ChEBI" id="CHEBI:29979"/>
        <dbReference type="ChEBI" id="CHEBI:58702"/>
        <dbReference type="ChEBI" id="CHEBI:64837"/>
        <dbReference type="EC" id="2.7.3.9"/>
    </reaction>
</comment>
<dbReference type="CDD" id="cd00367">
    <property type="entry name" value="PTS-HPr_like"/>
    <property type="match status" value="1"/>
</dbReference>
<dbReference type="PRINTS" id="PR01736">
    <property type="entry name" value="PHPHTRNFRASE"/>
</dbReference>
<dbReference type="InterPro" id="IPR000032">
    <property type="entry name" value="HPr-like"/>
</dbReference>
<keyword evidence="15" id="KW-0598">Phosphotransferase system</keyword>
<dbReference type="PRINTS" id="PR00107">
    <property type="entry name" value="PHOSPHOCPHPR"/>
</dbReference>
<dbReference type="InterPro" id="IPR015813">
    <property type="entry name" value="Pyrv/PenolPyrv_kinase-like_dom"/>
</dbReference>
<accession>A0A367RLH8</accession>
<dbReference type="Pfam" id="PF02896">
    <property type="entry name" value="PEP-utilizers_C"/>
    <property type="match status" value="1"/>
</dbReference>
<evidence type="ECO:0000256" key="17">
    <source>
        <dbReference type="ARBA" id="ARBA00022777"/>
    </source>
</evidence>
<keyword evidence="23" id="KW-1185">Reference proteome</keyword>
<comment type="similarity">
    <text evidence="7">Belongs to the PEP-utilizing enzyme family.</text>
</comment>
<keyword evidence="12" id="KW-0963">Cytoplasm</keyword>
<evidence type="ECO:0000256" key="19">
    <source>
        <dbReference type="ARBA" id="ARBA00046577"/>
    </source>
</evidence>
<dbReference type="Gene3D" id="3.30.1340.10">
    <property type="entry name" value="HPr-like"/>
    <property type="match status" value="1"/>
</dbReference>
<dbReference type="PROSITE" id="PS00742">
    <property type="entry name" value="PEP_ENZYMES_2"/>
    <property type="match status" value="1"/>
</dbReference>
<dbReference type="PANTHER" id="PTHR46244">
    <property type="entry name" value="PHOSPHOENOLPYRUVATE-PROTEIN PHOSPHOTRANSFERASE"/>
    <property type="match status" value="1"/>
</dbReference>
<comment type="caution">
    <text evidence="22">The sequence shown here is derived from an EMBL/GenBank/DDBJ whole genome shotgun (WGS) entry which is preliminary data.</text>
</comment>
<keyword evidence="17" id="KW-0418">Kinase</keyword>
<reference evidence="22" key="1">
    <citation type="submission" date="2016-04" db="EMBL/GenBank/DDBJ databases">
        <authorList>
            <person name="Tabuchi Yagui T.R."/>
        </authorList>
    </citation>
    <scope>NUCLEOTIDE SEQUENCE [LARGE SCALE GENOMIC DNA]</scope>
    <source>
        <strain evidence="22">NIES-26</strain>
    </source>
</reference>
<evidence type="ECO:0000256" key="3">
    <source>
        <dbReference type="ARBA" id="ARBA00001946"/>
    </source>
</evidence>
<dbReference type="InterPro" id="IPR006318">
    <property type="entry name" value="PTS_EI-like"/>
</dbReference>
<protein>
    <recommendedName>
        <fullName evidence="10">Phosphocarrier protein HPr</fullName>
        <ecNumber evidence="8">2.7.1.121</ecNumber>
        <ecNumber evidence="9">2.7.3.9</ecNumber>
    </recommendedName>
</protein>
<evidence type="ECO:0000256" key="18">
    <source>
        <dbReference type="ARBA" id="ARBA00022842"/>
    </source>
</evidence>
<evidence type="ECO:0000256" key="11">
    <source>
        <dbReference type="ARBA" id="ARBA00022448"/>
    </source>
</evidence>
<dbReference type="SUPFAM" id="SSF52009">
    <property type="entry name" value="Phosphohistidine domain"/>
    <property type="match status" value="1"/>
</dbReference>
<evidence type="ECO:0000256" key="5">
    <source>
        <dbReference type="ARBA" id="ARBA00003681"/>
    </source>
</evidence>
<dbReference type="Proteomes" id="UP000252107">
    <property type="component" value="Unassembled WGS sequence"/>
</dbReference>
<organism evidence="22 23">
    <name type="scientific">Nostoc minutum NIES-26</name>
    <dbReference type="NCBI Taxonomy" id="1844469"/>
    <lineage>
        <taxon>Bacteria</taxon>
        <taxon>Bacillati</taxon>
        <taxon>Cyanobacteriota</taxon>
        <taxon>Cyanophyceae</taxon>
        <taxon>Nostocales</taxon>
        <taxon>Nostocaceae</taxon>
        <taxon>Nostoc</taxon>
    </lineage>
</organism>
<evidence type="ECO:0000256" key="6">
    <source>
        <dbReference type="ARBA" id="ARBA00004496"/>
    </source>
</evidence>
<dbReference type="SUPFAM" id="SSF47831">
    <property type="entry name" value="Enzyme I of the PEP:sugar phosphotransferase system HPr-binding (sub)domain"/>
    <property type="match status" value="1"/>
</dbReference>
<comment type="subunit">
    <text evidence="19">Homodimer. The dihydroxyacetone kinase complex is composed of a homodimer of DhaM, a homodimer of DhaK and the subunit DhaL.</text>
</comment>
<dbReference type="GO" id="GO:0009401">
    <property type="term" value="P:phosphoenolpyruvate-dependent sugar phosphotransferase system"/>
    <property type="evidence" value="ECO:0007669"/>
    <property type="project" value="UniProtKB-KW"/>
</dbReference>
<dbReference type="NCBIfam" id="TIGR02364">
    <property type="entry name" value="dha_pts"/>
    <property type="match status" value="1"/>
</dbReference>
<evidence type="ECO:0000256" key="16">
    <source>
        <dbReference type="ARBA" id="ARBA00022723"/>
    </source>
</evidence>
<keyword evidence="11" id="KW-0813">Transport</keyword>
<evidence type="ECO:0000313" key="23">
    <source>
        <dbReference type="Proteomes" id="UP000252107"/>
    </source>
</evidence>
<dbReference type="InterPro" id="IPR050499">
    <property type="entry name" value="PEP-utilizing_PTS_enzyme"/>
</dbReference>
<dbReference type="NCBIfam" id="TIGR01003">
    <property type="entry name" value="PTS_HPr_family"/>
    <property type="match status" value="1"/>
</dbReference>
<sequence length="835" mass="88976">MVGIVIVSHSKQLALGVQELAAQMVQGNVRLAVAAGIEDADNPLGTDPIQVYEAIASVFSGDGVLVLMDLGSALMSAEMALEFLSEAQRQQVHLCEAPLVEGAIAAVVAAAAGRNIQQVIAEARGALVAKAIQLGVVSSQLSVGSSETTTHTEYPTREIRLTVSNRLGLHARPAAQFVATVTRFQSQIRVRNLTRNTEAIRGDSINQVAILGVLQGHELVITAAGADADEALAALQALFTTNFGEDNTSYEPLQAVDHKVTPAIGGELLGIAASPGVAIAPVVHYQPPIITITEYHVDDPELEWQRLHRAICTAKQEIQTLFSQASIQIGDAEAAIFDAHLLFLEDPVLLEAAHQRILDCHLNAEAAWQAVVNEVAASYHTLEDSYLQERVDDVVDVGQRVLRLLVGNTHSELHLSEPAIVVANDLTPSDTAGLDPKKVLGICTTSGSATSHSAIIARTLGIPAVLGVDAEVLHLEDGTLMALDGESGKAWVQPEPDILDLLEAKREAWQTAQQEARATAHQPAITRDGRQVSIFANIGSIADVQVAVANGAEGVGLLRTEFLYFERATAPTEEEQFTVYQAIAQVLARRPLIIRTLDIGGDKPLPYLKLGIPEANPFLGWRGIRLCLDRPELFKTQLRAILRASAGHNIKVMLPMIATVAEVRAAKEILSEVKAELRQAAIPFDRAIAVGIMIEVPSAVAIADRLAAEVDFFSIGTNDLSQYVMAGDRTNPRVATLVDALHPAVLRMVQQTVQAARTAGIWVGLCGELAADPLATPILVGLGLNELSVNPQAIPLLKQAIAQLSLAEAEAIAASVLQQDSATDVRALVQNLISS</sequence>
<dbReference type="InterPro" id="IPR036662">
    <property type="entry name" value="PTS_EIIA_man-typ_sf"/>
</dbReference>
<comment type="catalytic activity">
    <reaction evidence="2">
        <text>dihydroxyacetone + phosphoenolpyruvate = dihydroxyacetone phosphate + pyruvate</text>
        <dbReference type="Rhea" id="RHEA:18381"/>
        <dbReference type="ChEBI" id="CHEBI:15361"/>
        <dbReference type="ChEBI" id="CHEBI:16016"/>
        <dbReference type="ChEBI" id="CHEBI:57642"/>
        <dbReference type="ChEBI" id="CHEBI:58702"/>
        <dbReference type="EC" id="2.7.1.121"/>
    </reaction>
</comment>
<dbReference type="InterPro" id="IPR008279">
    <property type="entry name" value="PEP-util_enz_mobile_dom"/>
</dbReference>
<dbReference type="Gene3D" id="3.50.30.10">
    <property type="entry name" value="Phosphohistidine domain"/>
    <property type="match status" value="1"/>
</dbReference>
<dbReference type="InterPro" id="IPR001020">
    <property type="entry name" value="PTS_HPr_His_P_site"/>
</dbReference>
<dbReference type="InterPro" id="IPR012844">
    <property type="entry name" value="DhaM_N"/>
</dbReference>
<dbReference type="SUPFAM" id="SSF51621">
    <property type="entry name" value="Phosphoenolpyruvate/pyruvate domain"/>
    <property type="match status" value="1"/>
</dbReference>
<evidence type="ECO:0000256" key="13">
    <source>
        <dbReference type="ARBA" id="ARBA00022597"/>
    </source>
</evidence>
<dbReference type="GO" id="GO:0016020">
    <property type="term" value="C:membrane"/>
    <property type="evidence" value="ECO:0007669"/>
    <property type="project" value="InterPro"/>
</dbReference>
<evidence type="ECO:0000256" key="10">
    <source>
        <dbReference type="ARBA" id="ARBA00020422"/>
    </source>
</evidence>
<comment type="subcellular location">
    <subcellularLocation>
        <location evidence="6">Cytoplasm</location>
    </subcellularLocation>
</comment>
<evidence type="ECO:0000256" key="2">
    <source>
        <dbReference type="ARBA" id="ARBA00001113"/>
    </source>
</evidence>
<dbReference type="EMBL" id="LXQD01000120">
    <property type="protein sequence ID" value="RCJ37325.1"/>
    <property type="molecule type" value="Genomic_DNA"/>
</dbReference>
<evidence type="ECO:0000256" key="12">
    <source>
        <dbReference type="ARBA" id="ARBA00022490"/>
    </source>
</evidence>
<dbReference type="InterPro" id="IPR040442">
    <property type="entry name" value="Pyrv_kinase-like_dom_sf"/>
</dbReference>
<dbReference type="Gene3D" id="1.10.274.10">
    <property type="entry name" value="PtsI, HPr-binding domain"/>
    <property type="match status" value="1"/>
</dbReference>
<evidence type="ECO:0000256" key="14">
    <source>
        <dbReference type="ARBA" id="ARBA00022679"/>
    </source>
</evidence>
<comment type="cofactor">
    <cofactor evidence="3">
        <name>Mg(2+)</name>
        <dbReference type="ChEBI" id="CHEBI:18420"/>
    </cofactor>
</comment>
<dbReference type="NCBIfam" id="TIGR01417">
    <property type="entry name" value="PTS_I_fam"/>
    <property type="match status" value="1"/>
</dbReference>
<keyword evidence="16" id="KW-0479">Metal-binding</keyword>
<dbReference type="InterPro" id="IPR000121">
    <property type="entry name" value="PEP_util_C"/>
</dbReference>
<proteinExistence type="inferred from homology"/>
<dbReference type="InterPro" id="IPR004701">
    <property type="entry name" value="PTS_EIIA_man-typ"/>
</dbReference>
<evidence type="ECO:0000256" key="7">
    <source>
        <dbReference type="ARBA" id="ARBA00007837"/>
    </source>
</evidence>
<dbReference type="GO" id="GO:0046872">
    <property type="term" value="F:metal ion binding"/>
    <property type="evidence" value="ECO:0007669"/>
    <property type="project" value="UniProtKB-KW"/>
</dbReference>
<dbReference type="GO" id="GO:0008965">
    <property type="term" value="F:phosphoenolpyruvate-protein phosphotransferase activity"/>
    <property type="evidence" value="ECO:0007669"/>
    <property type="project" value="UniProtKB-EC"/>
</dbReference>
<gene>
    <name evidence="22" type="ORF">A6770_14425</name>
</gene>
<evidence type="ECO:0000313" key="22">
    <source>
        <dbReference type="EMBL" id="RCJ37325.1"/>
    </source>
</evidence>
<dbReference type="InterPro" id="IPR023151">
    <property type="entry name" value="PEP_util_CS"/>
</dbReference>
<dbReference type="SUPFAM" id="SSF53062">
    <property type="entry name" value="PTS system fructose IIA component-like"/>
    <property type="match status" value="1"/>
</dbReference>
<evidence type="ECO:0000259" key="20">
    <source>
        <dbReference type="PROSITE" id="PS51096"/>
    </source>
</evidence>
<keyword evidence="14" id="KW-0808">Transferase</keyword>
<evidence type="ECO:0000256" key="9">
    <source>
        <dbReference type="ARBA" id="ARBA00012232"/>
    </source>
</evidence>
<dbReference type="EC" id="2.7.3.9" evidence="9"/>
<evidence type="ECO:0000259" key="21">
    <source>
        <dbReference type="PROSITE" id="PS51350"/>
    </source>
</evidence>
<feature type="domain" description="HPr" evidence="21">
    <location>
        <begin position="154"/>
        <end position="246"/>
    </location>
</feature>
<dbReference type="InterPro" id="IPR008731">
    <property type="entry name" value="PTS_EIN"/>
</dbReference>
<dbReference type="SUPFAM" id="SSF55594">
    <property type="entry name" value="HPr-like"/>
    <property type="match status" value="1"/>
</dbReference>
<dbReference type="GO" id="GO:0047324">
    <property type="term" value="F:phosphoenolpyruvate-glycerone phosphotransferase activity"/>
    <property type="evidence" value="ECO:0007669"/>
    <property type="project" value="UniProtKB-EC"/>
</dbReference>
<dbReference type="AlphaFoldDB" id="A0A367RLH8"/>
<evidence type="ECO:0000256" key="1">
    <source>
        <dbReference type="ARBA" id="ARBA00000683"/>
    </source>
</evidence>
<dbReference type="PROSITE" id="PS51096">
    <property type="entry name" value="PTS_EIIA_TYPE_4"/>
    <property type="match status" value="1"/>
</dbReference>
<evidence type="ECO:0000256" key="4">
    <source>
        <dbReference type="ARBA" id="ARBA00002788"/>
    </source>
</evidence>
<name>A0A367RLH8_9NOSO</name>
<dbReference type="Pfam" id="PF05524">
    <property type="entry name" value="PEP-utilisers_N"/>
    <property type="match status" value="1"/>
</dbReference>
<dbReference type="PANTHER" id="PTHR46244:SF6">
    <property type="entry name" value="PHOSPHOENOLPYRUVATE-PROTEIN PHOSPHOTRANSFERASE"/>
    <property type="match status" value="1"/>
</dbReference>
<comment type="function">
    <text evidence="4">Component of the dihydroxyacetone kinase complex, which is responsible for the phosphoenolpyruvate (PEP)-dependent phosphorylation of dihydroxyacetone. DhaM serves as the phosphoryl donor. Is phosphorylated by phosphoenolpyruvate in an EI- and HPr-dependent reaction, and a phosphorelay system on histidine residues finally leads to phosphoryl transfer to DhaL and dihydroxyacetone.</text>
</comment>
<dbReference type="PROSITE" id="PS51350">
    <property type="entry name" value="PTS_HPR_DOM"/>
    <property type="match status" value="1"/>
</dbReference>
<comment type="function">
    <text evidence="5">General (non sugar-specific) component of the phosphoenolpyruvate-dependent sugar phosphotransferase system (sugar PTS). This major carbohydrate active-transport system catalyzes the phosphorylation of incoming sugar substrates concomitantly with their translocation across the cell membrane. The phosphoryl group from phosphoenolpyruvate (PEP) is transferred to the phosphoryl carrier protein HPr by enzyme I. Phospho-HPr then transfers it to the PTS EIIA domain.</text>
</comment>